<keyword evidence="5" id="KW-0235">DNA replication</keyword>
<dbReference type="EC" id="6.5.1.1" evidence="16"/>
<evidence type="ECO:0000256" key="8">
    <source>
        <dbReference type="ARBA" id="ARBA00022763"/>
    </source>
</evidence>
<feature type="compositionally biased region" description="Low complexity" evidence="18">
    <location>
        <begin position="232"/>
        <end position="243"/>
    </location>
</feature>
<dbReference type="STRING" id="361077.A0A151ZE12"/>
<comment type="similarity">
    <text evidence="2 17">Belongs to the ATP-dependent DNA ligase family.</text>
</comment>
<dbReference type="CDD" id="cd07900">
    <property type="entry name" value="Adenylation_DNA_ligase_I_Euk"/>
    <property type="match status" value="1"/>
</dbReference>
<keyword evidence="9 16" id="KW-0067">ATP-binding</keyword>
<feature type="compositionally biased region" description="Basic and acidic residues" evidence="18">
    <location>
        <begin position="74"/>
        <end position="92"/>
    </location>
</feature>
<feature type="compositionally biased region" description="Acidic residues" evidence="18">
    <location>
        <begin position="63"/>
        <end position="73"/>
    </location>
</feature>
<keyword evidence="7 16" id="KW-0547">Nucleotide-binding</keyword>
<dbReference type="GO" id="GO:0003677">
    <property type="term" value="F:DNA binding"/>
    <property type="evidence" value="ECO:0007669"/>
    <property type="project" value="InterPro"/>
</dbReference>
<dbReference type="Pfam" id="PF04675">
    <property type="entry name" value="DNA_ligase_A_N"/>
    <property type="match status" value="1"/>
</dbReference>
<dbReference type="InterPro" id="IPR016059">
    <property type="entry name" value="DNA_ligase_ATP-dep_CS"/>
</dbReference>
<dbReference type="Pfam" id="PF04679">
    <property type="entry name" value="DNA_ligase_A_C"/>
    <property type="match status" value="1"/>
</dbReference>
<dbReference type="Gene3D" id="1.10.3260.10">
    <property type="entry name" value="DNA ligase, ATP-dependent, N-terminal domain"/>
    <property type="match status" value="1"/>
</dbReference>
<feature type="compositionally biased region" description="Acidic residues" evidence="18">
    <location>
        <begin position="210"/>
        <end position="225"/>
    </location>
</feature>
<dbReference type="Gene3D" id="2.40.50.140">
    <property type="entry name" value="Nucleic acid-binding proteins"/>
    <property type="match status" value="1"/>
</dbReference>
<comment type="catalytic activity">
    <reaction evidence="15 16">
        <text>ATP + (deoxyribonucleotide)n-3'-hydroxyl + 5'-phospho-(deoxyribonucleotide)m = (deoxyribonucleotide)n+m + AMP + diphosphate.</text>
        <dbReference type="EC" id="6.5.1.1"/>
    </reaction>
</comment>
<proteinExistence type="inferred from homology"/>
<keyword evidence="14" id="KW-0131">Cell cycle</keyword>
<comment type="caution">
    <text evidence="20">The sequence shown here is derived from an EMBL/GenBank/DDBJ whole genome shotgun (WGS) entry which is preliminary data.</text>
</comment>
<evidence type="ECO:0000256" key="5">
    <source>
        <dbReference type="ARBA" id="ARBA00022705"/>
    </source>
</evidence>
<dbReference type="InterPro" id="IPR012309">
    <property type="entry name" value="DNA_ligase_ATP-dep_C"/>
</dbReference>
<dbReference type="GO" id="GO:0005634">
    <property type="term" value="C:nucleus"/>
    <property type="evidence" value="ECO:0007669"/>
    <property type="project" value="UniProtKB-SubCell"/>
</dbReference>
<dbReference type="InterPro" id="IPR036599">
    <property type="entry name" value="DNA_ligase_N_sf"/>
</dbReference>
<feature type="compositionally biased region" description="Low complexity" evidence="18">
    <location>
        <begin position="26"/>
        <end position="40"/>
    </location>
</feature>
<feature type="compositionally biased region" description="Basic and acidic residues" evidence="18">
    <location>
        <begin position="165"/>
        <end position="175"/>
    </location>
</feature>
<comment type="subcellular location">
    <subcellularLocation>
        <location evidence="1">Nucleus</location>
    </subcellularLocation>
</comment>
<keyword evidence="11 16" id="KW-0233">DNA recombination</keyword>
<sequence>MSSMWSKVLIGKDVENLKPVPEKVSPKKSNSTTKDSTSKSTKPKSTKSSKSKKETKEKKIEEVVESEEDDNIEIDDKKVSSQDGTKDKVMDDINKKDIEEIEDDIVDIEDEEEEEDIIVKKSSSKLKRKAIIEDEDDEEENRKREVKGKPIVGKSPESKTNVSPQKDDKESKKIRVECSTKDEVVTFKTNTKKKIEEDHDEDYNDNLLEEIEDEDEDYEDEEDLSDSEKKTNTTATTTTTTTTTNNKTKFVKKVAVSKKKGTVKTIQADLKVLAQYDPIKDAGFTKGQTIPYLVLAKVLEKIEETSSRLLIVEYLTNLFRSIILLSPNELITAIYLCINKTGPSYGGKELGIGESILIKAVSESTGRTMEFVKQELKEVGDLGIIAQNSRSTQPQMFQPPPLTCQTVISTFRQIADLTGNASQKKKRDLIMKLLISCKDCEALYVIRSLQGKLRIGLAERSVLLAVAKAVLVTPPNQSVCLDARRLKSLYKAPEEFEEKLLETTKKVTRAYSQLPNYDLLVPQLLKENGLESLLENCSLKVGIPVKPMLAQPTTGISQVLDRFENMEFTCEFKYDGERAQIHMTEDGKISVYTRNLEDYTQKYPDILQNVPKFITPGVKSFILDCEAVAFDPQTQKIMSFQVLSTRARKSVQLDQIKVPVCVFAFDLLFLNGKSLVDETLQKRREVMKENFQEASGIFSYAKFNNCTDIAEIQIFLEEAITGNCEGLMVKTLTEKSMYEPSRRSYNWLKIKKDYLQGMTDSLDLVPIGAWYGKGKRTGVYGAYLLACYDEDSDEFQTVCKIGTGFSDELLTSFTEALTPHIIPNARSIFRVNDQLKPDLWFNPIQVWEVKAADLSVSPIHTGGSGIVDPVKGIALRFPRFVRVRPDKNPEDATSSEQVVEMYKNQKINNTNTATAKDEDY</sequence>
<dbReference type="PROSITE" id="PS50160">
    <property type="entry name" value="DNA_LIGASE_A3"/>
    <property type="match status" value="1"/>
</dbReference>
<feature type="domain" description="ATP-dependent DNA ligase family profile" evidence="19">
    <location>
        <begin position="653"/>
        <end position="789"/>
    </location>
</feature>
<evidence type="ECO:0000256" key="15">
    <source>
        <dbReference type="ARBA" id="ARBA00034003"/>
    </source>
</evidence>
<protein>
    <recommendedName>
        <fullName evidence="16">DNA ligase</fullName>
        <ecNumber evidence="16">6.5.1.1</ecNumber>
    </recommendedName>
</protein>
<dbReference type="AlphaFoldDB" id="A0A151ZE12"/>
<gene>
    <name evidence="20" type="ORF">DLAC_07000</name>
</gene>
<dbReference type="GO" id="GO:1903461">
    <property type="term" value="P:Okazaki fragment processing involved in mitotic DNA replication"/>
    <property type="evidence" value="ECO:0007669"/>
    <property type="project" value="TreeGrafter"/>
</dbReference>
<keyword evidence="13" id="KW-0539">Nucleus</keyword>
<dbReference type="OMA" id="WIKYKRD"/>
<dbReference type="EMBL" id="LODT01000031">
    <property type="protein sequence ID" value="KYQ92159.1"/>
    <property type="molecule type" value="Genomic_DNA"/>
</dbReference>
<dbReference type="GO" id="GO:0051301">
    <property type="term" value="P:cell division"/>
    <property type="evidence" value="ECO:0007669"/>
    <property type="project" value="UniProtKB-KW"/>
</dbReference>
<organism evidence="20 21">
    <name type="scientific">Tieghemostelium lacteum</name>
    <name type="common">Slime mold</name>
    <name type="synonym">Dictyostelium lacteum</name>
    <dbReference type="NCBI Taxonomy" id="361077"/>
    <lineage>
        <taxon>Eukaryota</taxon>
        <taxon>Amoebozoa</taxon>
        <taxon>Evosea</taxon>
        <taxon>Eumycetozoa</taxon>
        <taxon>Dictyostelia</taxon>
        <taxon>Dictyosteliales</taxon>
        <taxon>Raperosteliaceae</taxon>
        <taxon>Tieghemostelium</taxon>
    </lineage>
</organism>
<dbReference type="FunFam" id="3.30.470.30:FF:000016">
    <property type="entry name" value="DNA ligase"/>
    <property type="match status" value="1"/>
</dbReference>
<accession>A0A151ZE12</accession>
<dbReference type="PANTHER" id="PTHR45674:SF4">
    <property type="entry name" value="DNA LIGASE 1"/>
    <property type="match status" value="1"/>
</dbReference>
<evidence type="ECO:0000256" key="11">
    <source>
        <dbReference type="ARBA" id="ARBA00023172"/>
    </source>
</evidence>
<reference evidence="20 21" key="1">
    <citation type="submission" date="2015-12" db="EMBL/GenBank/DDBJ databases">
        <title>Dictyostelia acquired genes for synthesis and detection of signals that induce cell-type specialization by lateral gene transfer from prokaryotes.</title>
        <authorList>
            <person name="Gloeckner G."/>
            <person name="Schaap P."/>
        </authorList>
    </citation>
    <scope>NUCLEOTIDE SEQUENCE [LARGE SCALE GENOMIC DNA]</scope>
    <source>
        <strain evidence="20 21">TK</strain>
    </source>
</reference>
<evidence type="ECO:0000256" key="7">
    <source>
        <dbReference type="ARBA" id="ARBA00022741"/>
    </source>
</evidence>
<feature type="region of interest" description="Disordered" evidence="18">
    <location>
        <begin position="210"/>
        <end position="243"/>
    </location>
</feature>
<feature type="region of interest" description="Disordered" evidence="18">
    <location>
        <begin position="886"/>
        <end position="920"/>
    </location>
</feature>
<evidence type="ECO:0000256" key="12">
    <source>
        <dbReference type="ARBA" id="ARBA00023204"/>
    </source>
</evidence>
<dbReference type="GO" id="GO:0046872">
    <property type="term" value="F:metal ion binding"/>
    <property type="evidence" value="ECO:0007669"/>
    <property type="project" value="UniProtKB-KW"/>
</dbReference>
<dbReference type="InterPro" id="IPR012310">
    <property type="entry name" value="DNA_ligase_ATP-dep_cent"/>
</dbReference>
<keyword evidence="6" id="KW-0479">Metal-binding</keyword>
<dbReference type="SUPFAM" id="SSF56091">
    <property type="entry name" value="DNA ligase/mRNA capping enzyme, catalytic domain"/>
    <property type="match status" value="1"/>
</dbReference>
<dbReference type="PANTHER" id="PTHR45674">
    <property type="entry name" value="DNA LIGASE 1/3 FAMILY MEMBER"/>
    <property type="match status" value="1"/>
</dbReference>
<keyword evidence="8 16" id="KW-0227">DNA damage</keyword>
<feature type="compositionally biased region" description="Polar residues" evidence="18">
    <location>
        <begin position="905"/>
        <end position="914"/>
    </location>
</feature>
<dbReference type="HAMAP" id="MF_00407">
    <property type="entry name" value="DNA_ligase"/>
    <property type="match status" value="1"/>
</dbReference>
<evidence type="ECO:0000256" key="1">
    <source>
        <dbReference type="ARBA" id="ARBA00004123"/>
    </source>
</evidence>
<evidence type="ECO:0000256" key="17">
    <source>
        <dbReference type="RuleBase" id="RU004196"/>
    </source>
</evidence>
<feature type="region of interest" description="Disordered" evidence="18">
    <location>
        <begin position="1"/>
        <end position="92"/>
    </location>
</feature>
<keyword evidence="10" id="KW-0460">Magnesium</keyword>
<feature type="region of interest" description="Disordered" evidence="18">
    <location>
        <begin position="122"/>
        <end position="175"/>
    </location>
</feature>
<evidence type="ECO:0000256" key="18">
    <source>
        <dbReference type="SAM" id="MobiDB-lite"/>
    </source>
</evidence>
<dbReference type="Proteomes" id="UP000076078">
    <property type="component" value="Unassembled WGS sequence"/>
</dbReference>
<dbReference type="FunFam" id="2.40.50.140:FF:000062">
    <property type="entry name" value="DNA ligase"/>
    <property type="match status" value="1"/>
</dbReference>
<evidence type="ECO:0000256" key="10">
    <source>
        <dbReference type="ARBA" id="ARBA00022842"/>
    </source>
</evidence>
<dbReference type="GO" id="GO:0003910">
    <property type="term" value="F:DNA ligase (ATP) activity"/>
    <property type="evidence" value="ECO:0007669"/>
    <property type="project" value="UniProtKB-EC"/>
</dbReference>
<dbReference type="FunFam" id="1.10.3260.10:FF:000001">
    <property type="entry name" value="DNA ligase"/>
    <property type="match status" value="1"/>
</dbReference>
<dbReference type="SUPFAM" id="SSF50249">
    <property type="entry name" value="Nucleic acid-binding proteins"/>
    <property type="match status" value="1"/>
</dbReference>
<feature type="compositionally biased region" description="Basic and acidic residues" evidence="18">
    <location>
        <begin position="10"/>
        <end position="25"/>
    </location>
</feature>
<dbReference type="GO" id="GO:0071897">
    <property type="term" value="P:DNA biosynthetic process"/>
    <property type="evidence" value="ECO:0007669"/>
    <property type="project" value="InterPro"/>
</dbReference>
<dbReference type="OrthoDB" id="206088at2759"/>
<feature type="compositionally biased region" description="Basic and acidic residues" evidence="18">
    <location>
        <begin position="51"/>
        <end position="62"/>
    </location>
</feature>
<evidence type="ECO:0000256" key="3">
    <source>
        <dbReference type="ARBA" id="ARBA00022598"/>
    </source>
</evidence>
<dbReference type="NCBIfam" id="TIGR00574">
    <property type="entry name" value="dnl1"/>
    <property type="match status" value="1"/>
</dbReference>
<dbReference type="GO" id="GO:0005524">
    <property type="term" value="F:ATP binding"/>
    <property type="evidence" value="ECO:0007669"/>
    <property type="project" value="UniProtKB-KW"/>
</dbReference>
<keyword evidence="3 16" id="KW-0436">Ligase</keyword>
<dbReference type="InterPro" id="IPR012340">
    <property type="entry name" value="NA-bd_OB-fold"/>
</dbReference>
<evidence type="ECO:0000256" key="9">
    <source>
        <dbReference type="ARBA" id="ARBA00022840"/>
    </source>
</evidence>
<keyword evidence="21" id="KW-1185">Reference proteome</keyword>
<name>A0A151ZE12_TIELA</name>
<dbReference type="Pfam" id="PF01068">
    <property type="entry name" value="DNA_ligase_A_M"/>
    <property type="match status" value="1"/>
</dbReference>
<dbReference type="PROSITE" id="PS00697">
    <property type="entry name" value="DNA_LIGASE_A1"/>
    <property type="match status" value="1"/>
</dbReference>
<dbReference type="FunCoup" id="A0A151ZE12">
    <property type="interactions" value="779"/>
</dbReference>
<dbReference type="InterPro" id="IPR050191">
    <property type="entry name" value="ATP-dep_DNA_ligase"/>
</dbReference>
<dbReference type="GO" id="GO:0005739">
    <property type="term" value="C:mitochondrion"/>
    <property type="evidence" value="ECO:0007669"/>
    <property type="project" value="TreeGrafter"/>
</dbReference>
<dbReference type="GO" id="GO:0006310">
    <property type="term" value="P:DNA recombination"/>
    <property type="evidence" value="ECO:0007669"/>
    <property type="project" value="UniProtKB-KW"/>
</dbReference>
<evidence type="ECO:0000256" key="16">
    <source>
        <dbReference type="RuleBase" id="RU000617"/>
    </source>
</evidence>
<evidence type="ECO:0000259" key="19">
    <source>
        <dbReference type="PROSITE" id="PS50160"/>
    </source>
</evidence>
<dbReference type="Gene3D" id="3.30.1490.70">
    <property type="match status" value="1"/>
</dbReference>
<evidence type="ECO:0000313" key="21">
    <source>
        <dbReference type="Proteomes" id="UP000076078"/>
    </source>
</evidence>
<dbReference type="InterPro" id="IPR012308">
    <property type="entry name" value="DNA_ligase_ATP-dep_N"/>
</dbReference>
<dbReference type="SUPFAM" id="SSF117018">
    <property type="entry name" value="ATP-dependent DNA ligase DNA-binding domain"/>
    <property type="match status" value="1"/>
</dbReference>
<evidence type="ECO:0000256" key="14">
    <source>
        <dbReference type="ARBA" id="ARBA00023306"/>
    </source>
</evidence>
<evidence type="ECO:0000313" key="20">
    <source>
        <dbReference type="EMBL" id="KYQ92159.1"/>
    </source>
</evidence>
<evidence type="ECO:0000256" key="6">
    <source>
        <dbReference type="ARBA" id="ARBA00022723"/>
    </source>
</evidence>
<evidence type="ECO:0000256" key="2">
    <source>
        <dbReference type="ARBA" id="ARBA00007572"/>
    </source>
</evidence>
<dbReference type="PROSITE" id="PS00333">
    <property type="entry name" value="DNA_LIGASE_A2"/>
    <property type="match status" value="1"/>
</dbReference>
<dbReference type="InterPro" id="IPR000977">
    <property type="entry name" value="DNA_ligase_ATP-dep"/>
</dbReference>
<dbReference type="CDD" id="cd07969">
    <property type="entry name" value="OBF_DNA_ligase_I"/>
    <property type="match status" value="1"/>
</dbReference>
<keyword evidence="4" id="KW-0132">Cell division</keyword>
<evidence type="ECO:0000256" key="13">
    <source>
        <dbReference type="ARBA" id="ARBA00023242"/>
    </source>
</evidence>
<dbReference type="InterPro" id="IPR022865">
    <property type="entry name" value="DNA_ligae_ATP-dep_bac/arc"/>
</dbReference>
<feature type="compositionally biased region" description="Basic residues" evidence="18">
    <location>
        <begin position="41"/>
        <end position="50"/>
    </location>
</feature>
<dbReference type="Gene3D" id="3.30.470.30">
    <property type="entry name" value="DNA ligase/mRNA capping enzyme"/>
    <property type="match status" value="1"/>
</dbReference>
<evidence type="ECO:0000256" key="4">
    <source>
        <dbReference type="ARBA" id="ARBA00022618"/>
    </source>
</evidence>
<dbReference type="InParanoid" id="A0A151ZE12"/>
<keyword evidence="12 16" id="KW-0234">DNA repair</keyword>
<dbReference type="GO" id="GO:0006281">
    <property type="term" value="P:DNA repair"/>
    <property type="evidence" value="ECO:0007669"/>
    <property type="project" value="UniProtKB-KW"/>
</dbReference>